<reference evidence="3" key="1">
    <citation type="journal article" date="2020" name="Stud. Mycol.">
        <title>101 Dothideomycetes genomes: a test case for predicting lifestyles and emergence of pathogens.</title>
        <authorList>
            <person name="Haridas S."/>
            <person name="Albert R."/>
            <person name="Binder M."/>
            <person name="Bloem J."/>
            <person name="Labutti K."/>
            <person name="Salamov A."/>
            <person name="Andreopoulos B."/>
            <person name="Baker S."/>
            <person name="Barry K."/>
            <person name="Bills G."/>
            <person name="Bluhm B."/>
            <person name="Cannon C."/>
            <person name="Castanera R."/>
            <person name="Culley D."/>
            <person name="Daum C."/>
            <person name="Ezra D."/>
            <person name="Gonzalez J."/>
            <person name="Henrissat B."/>
            <person name="Kuo A."/>
            <person name="Liang C."/>
            <person name="Lipzen A."/>
            <person name="Lutzoni F."/>
            <person name="Magnuson J."/>
            <person name="Mondo S."/>
            <person name="Nolan M."/>
            <person name="Ohm R."/>
            <person name="Pangilinan J."/>
            <person name="Park H.-J."/>
            <person name="Ramirez L."/>
            <person name="Alfaro M."/>
            <person name="Sun H."/>
            <person name="Tritt A."/>
            <person name="Yoshinaga Y."/>
            <person name="Zwiers L.-H."/>
            <person name="Turgeon B."/>
            <person name="Goodwin S."/>
            <person name="Spatafora J."/>
            <person name="Crous P."/>
            <person name="Grigoriev I."/>
        </authorList>
    </citation>
    <scope>NUCLEOTIDE SEQUENCE</scope>
    <source>
        <strain evidence="3">CBS 123094</strain>
    </source>
</reference>
<keyword evidence="1" id="KW-0472">Membrane</keyword>
<keyword evidence="2" id="KW-0732">Signal</keyword>
<dbReference type="EMBL" id="ML977588">
    <property type="protein sequence ID" value="KAF2000606.1"/>
    <property type="molecule type" value="Genomic_DNA"/>
</dbReference>
<evidence type="ECO:0000313" key="3">
    <source>
        <dbReference type="EMBL" id="KAF2000606.1"/>
    </source>
</evidence>
<dbReference type="Proteomes" id="UP000799779">
    <property type="component" value="Unassembled WGS sequence"/>
</dbReference>
<feature type="chain" id="PRO_5025575050" evidence="2">
    <location>
        <begin position="21"/>
        <end position="204"/>
    </location>
</feature>
<accession>A0A6A5WSR9</accession>
<evidence type="ECO:0000256" key="1">
    <source>
        <dbReference type="SAM" id="Phobius"/>
    </source>
</evidence>
<name>A0A6A5WSR9_9PLEO</name>
<keyword evidence="4" id="KW-1185">Reference proteome</keyword>
<protein>
    <submittedName>
        <fullName evidence="3">Uncharacterized protein</fullName>
    </submittedName>
</protein>
<feature type="signal peptide" evidence="2">
    <location>
        <begin position="1"/>
        <end position="20"/>
    </location>
</feature>
<evidence type="ECO:0000256" key="2">
    <source>
        <dbReference type="SAM" id="SignalP"/>
    </source>
</evidence>
<organism evidence="3 4">
    <name type="scientific">Amniculicola lignicola CBS 123094</name>
    <dbReference type="NCBI Taxonomy" id="1392246"/>
    <lineage>
        <taxon>Eukaryota</taxon>
        <taxon>Fungi</taxon>
        <taxon>Dikarya</taxon>
        <taxon>Ascomycota</taxon>
        <taxon>Pezizomycotina</taxon>
        <taxon>Dothideomycetes</taxon>
        <taxon>Pleosporomycetidae</taxon>
        <taxon>Pleosporales</taxon>
        <taxon>Amniculicolaceae</taxon>
        <taxon>Amniculicola</taxon>
    </lineage>
</organism>
<proteinExistence type="predicted"/>
<keyword evidence="1" id="KW-0812">Transmembrane</keyword>
<feature type="transmembrane region" description="Helical" evidence="1">
    <location>
        <begin position="104"/>
        <end position="125"/>
    </location>
</feature>
<gene>
    <name evidence="3" type="ORF">P154DRAFT_575964</name>
</gene>
<dbReference type="AlphaFoldDB" id="A0A6A5WSR9"/>
<keyword evidence="1" id="KW-1133">Transmembrane helix</keyword>
<evidence type="ECO:0000313" key="4">
    <source>
        <dbReference type="Proteomes" id="UP000799779"/>
    </source>
</evidence>
<sequence length="204" mass="23253">MNEILCWVVLSIMVVVEVIAFDHHSTRFTTSASPSFHDTGPNERIPQHYRQLVSIDSVTTPGQTSIQTWPTSFTHISDPTPTFESAPPDLWDSPSRPLTHAQTIFLIIGILVAVALSVFLLFLAIRKRRKQEARKHQHMHELELVRRRTSVSPTHYRPAVPIQFEKELPPLKIDRQTSDMRNSGVASTPTEIDIDLTKRQGRIF</sequence>